<feature type="region of interest" description="Disordered" evidence="4">
    <location>
        <begin position="1"/>
        <end position="46"/>
    </location>
</feature>
<feature type="compositionally biased region" description="Polar residues" evidence="4">
    <location>
        <begin position="36"/>
        <end position="46"/>
    </location>
</feature>
<dbReference type="EMBL" id="CAJJDN010000148">
    <property type="protein sequence ID" value="CAD8123937.1"/>
    <property type="molecule type" value="Genomic_DNA"/>
</dbReference>
<evidence type="ECO:0000256" key="2">
    <source>
        <dbReference type="ARBA" id="ARBA00022737"/>
    </source>
</evidence>
<comment type="caution">
    <text evidence="5">The sequence shown here is derived from an EMBL/GenBank/DDBJ whole genome shotgun (WGS) entry which is preliminary data.</text>
</comment>
<evidence type="ECO:0000256" key="3">
    <source>
        <dbReference type="SAM" id="Coils"/>
    </source>
</evidence>
<gene>
    <name evidence="5" type="ORF">PSON_ATCC_30995.1.T1480034</name>
</gene>
<protein>
    <recommendedName>
        <fullName evidence="7">Kelch motif family protein</fullName>
    </recommendedName>
</protein>
<sequence length="643" mass="74146">MNTSQSPINDSRNHSSSKRYISPNERRNTQENQQNHSKLPTTQQLKSKIITVDQPDLGSVLGEVNINNTSQISNITQFANFMYVPCPTHPEFFITNLCQDQNCIEPLCPECINEHLQMHSSKGRVPKLENIQRVRKDNTYKINELSKLLQSKLQDSKKYFSEQPSILYNNNLEQLTIIHQQISNIVDDYFESLYKNLKELNQDEYLKQLTQIEQDIHQQQNKLTKLQEDLNNDNYVRAIIQICDGKQELFSDKSLTSLERLIQNYQQSQIKIVFDKSNIELFQTYCKKMCYFVKNTQQQNNKQTIDSKVSKVFKSENNQSSQSTIKSNHISEIPLPIVNPITLISETLTNDEVKYQINDSNHFEYGKPQVLVRLEEGGYAAYIYDIKSKQYRIETIDSQTKIPLFHRIYTTSAGQHLVIGGVDRDKSRFKAIASVYEFNHTNLQLNLHSEMVLPRSMTSACQIDNFLFVVGGSSTNDENTSIAKAEKLDLSTKRWQTIEDPYFKCSGCALVAVDQNTLFKIGGKCDIFTPCNFIESYDIQKNQWTKIEFKFLSNGYLRLPFNSCAIRSSYDQILILGGSVHDVKSNETQILNLKTKTLQKSKELPNSIEFNTQSAVVQQNNVYLLTENEQPLLFGNQNGFKYQ</sequence>
<name>A0A8S1R8L8_9CILI</name>
<feature type="coiled-coil region" evidence="3">
    <location>
        <begin position="202"/>
        <end position="229"/>
    </location>
</feature>
<evidence type="ECO:0000256" key="1">
    <source>
        <dbReference type="ARBA" id="ARBA00022441"/>
    </source>
</evidence>
<keyword evidence="1" id="KW-0880">Kelch repeat</keyword>
<dbReference type="AlphaFoldDB" id="A0A8S1R8L8"/>
<reference evidence="5" key="1">
    <citation type="submission" date="2021-01" db="EMBL/GenBank/DDBJ databases">
        <authorList>
            <consortium name="Genoscope - CEA"/>
            <person name="William W."/>
        </authorList>
    </citation>
    <scope>NUCLEOTIDE SEQUENCE</scope>
</reference>
<keyword evidence="3" id="KW-0175">Coiled coil</keyword>
<keyword evidence="6" id="KW-1185">Reference proteome</keyword>
<dbReference type="OrthoDB" id="1022638at2759"/>
<evidence type="ECO:0000313" key="5">
    <source>
        <dbReference type="EMBL" id="CAD8123937.1"/>
    </source>
</evidence>
<evidence type="ECO:0000256" key="4">
    <source>
        <dbReference type="SAM" id="MobiDB-lite"/>
    </source>
</evidence>
<evidence type="ECO:0008006" key="7">
    <source>
        <dbReference type="Google" id="ProtNLM"/>
    </source>
</evidence>
<keyword evidence="2" id="KW-0677">Repeat</keyword>
<dbReference type="PANTHER" id="PTHR46344">
    <property type="entry name" value="OS02G0202900 PROTEIN"/>
    <property type="match status" value="1"/>
</dbReference>
<dbReference type="Proteomes" id="UP000692954">
    <property type="component" value="Unassembled WGS sequence"/>
</dbReference>
<dbReference type="Pfam" id="PF24681">
    <property type="entry name" value="Kelch_KLHDC2_KLHL20_DRC7"/>
    <property type="match status" value="1"/>
</dbReference>
<organism evidence="5 6">
    <name type="scientific">Paramecium sonneborni</name>
    <dbReference type="NCBI Taxonomy" id="65129"/>
    <lineage>
        <taxon>Eukaryota</taxon>
        <taxon>Sar</taxon>
        <taxon>Alveolata</taxon>
        <taxon>Ciliophora</taxon>
        <taxon>Intramacronucleata</taxon>
        <taxon>Oligohymenophorea</taxon>
        <taxon>Peniculida</taxon>
        <taxon>Parameciidae</taxon>
        <taxon>Paramecium</taxon>
    </lineage>
</organism>
<proteinExistence type="predicted"/>
<dbReference type="PANTHER" id="PTHR46344:SF27">
    <property type="entry name" value="KELCH REPEAT SUPERFAMILY PROTEIN"/>
    <property type="match status" value="1"/>
</dbReference>
<feature type="compositionally biased region" description="Polar residues" evidence="4">
    <location>
        <begin position="1"/>
        <end position="10"/>
    </location>
</feature>
<evidence type="ECO:0000313" key="6">
    <source>
        <dbReference type="Proteomes" id="UP000692954"/>
    </source>
</evidence>
<accession>A0A8S1R8L8</accession>